<keyword evidence="1" id="KW-0472">Membrane</keyword>
<protein>
    <submittedName>
        <fullName evidence="2">Uncharacterized protein</fullName>
    </submittedName>
</protein>
<feature type="transmembrane region" description="Helical" evidence="1">
    <location>
        <begin position="17"/>
        <end position="37"/>
    </location>
</feature>
<name>A0A0V1ERB8_TRIPS</name>
<sequence length="84" mass="9882">MQINNTIRCLVQKYHSFFVIAVIFLSCLSVFTVTYGTKQYSNNSKVLTFLYSIKSFFIFSILIQFTFSKLLQHIQSFFCIQKTL</sequence>
<dbReference type="AlphaFoldDB" id="A0A0V1ERB8"/>
<evidence type="ECO:0000313" key="2">
    <source>
        <dbReference type="EMBL" id="KRY76298.1"/>
    </source>
</evidence>
<dbReference type="EMBL" id="JYDR01000012">
    <property type="protein sequence ID" value="KRY76298.1"/>
    <property type="molecule type" value="Genomic_DNA"/>
</dbReference>
<evidence type="ECO:0000256" key="1">
    <source>
        <dbReference type="SAM" id="Phobius"/>
    </source>
</evidence>
<gene>
    <name evidence="2" type="ORF">T4A_8269</name>
</gene>
<comment type="caution">
    <text evidence="2">The sequence shown here is derived from an EMBL/GenBank/DDBJ whole genome shotgun (WGS) entry which is preliminary data.</text>
</comment>
<keyword evidence="1" id="KW-0812">Transmembrane</keyword>
<evidence type="ECO:0000313" key="3">
    <source>
        <dbReference type="Proteomes" id="UP000054632"/>
    </source>
</evidence>
<dbReference type="Proteomes" id="UP000054632">
    <property type="component" value="Unassembled WGS sequence"/>
</dbReference>
<reference evidence="2 3" key="1">
    <citation type="submission" date="2015-01" db="EMBL/GenBank/DDBJ databases">
        <title>Evolution of Trichinella species and genotypes.</title>
        <authorList>
            <person name="Korhonen P.K."/>
            <person name="Edoardo P."/>
            <person name="Giuseppe L.R."/>
            <person name="Gasser R.B."/>
        </authorList>
    </citation>
    <scope>NUCLEOTIDE SEQUENCE [LARGE SCALE GENOMIC DNA]</scope>
    <source>
        <strain evidence="2">ISS13</strain>
    </source>
</reference>
<keyword evidence="1" id="KW-1133">Transmembrane helix</keyword>
<organism evidence="2 3">
    <name type="scientific">Trichinella pseudospiralis</name>
    <name type="common">Parasitic roundworm</name>
    <dbReference type="NCBI Taxonomy" id="6337"/>
    <lineage>
        <taxon>Eukaryota</taxon>
        <taxon>Metazoa</taxon>
        <taxon>Ecdysozoa</taxon>
        <taxon>Nematoda</taxon>
        <taxon>Enoplea</taxon>
        <taxon>Dorylaimia</taxon>
        <taxon>Trichinellida</taxon>
        <taxon>Trichinellidae</taxon>
        <taxon>Trichinella</taxon>
    </lineage>
</organism>
<feature type="transmembrane region" description="Helical" evidence="1">
    <location>
        <begin position="49"/>
        <end position="67"/>
    </location>
</feature>
<proteinExistence type="predicted"/>
<accession>A0A0V1ERB8</accession>